<dbReference type="GO" id="GO:0016020">
    <property type="term" value="C:membrane"/>
    <property type="evidence" value="ECO:0007669"/>
    <property type="project" value="UniProtKB-SubCell"/>
</dbReference>
<evidence type="ECO:0000256" key="11">
    <source>
        <dbReference type="ARBA" id="ARBA00023012"/>
    </source>
</evidence>
<comment type="catalytic activity">
    <reaction evidence="1">
        <text>ATP + protein L-histidine = ADP + protein N-phospho-L-histidine.</text>
        <dbReference type="EC" id="2.7.13.3"/>
    </reaction>
</comment>
<protein>
    <recommendedName>
        <fullName evidence="3">histidine kinase</fullName>
        <ecNumber evidence="3">2.7.13.3</ecNumber>
    </recommendedName>
</protein>
<evidence type="ECO:0000256" key="8">
    <source>
        <dbReference type="ARBA" id="ARBA00022777"/>
    </source>
</evidence>
<gene>
    <name evidence="15" type="ORF">Afil01_58270</name>
</gene>
<organism evidence="15 16">
    <name type="scientific">Actinorhabdospora filicis</name>
    <dbReference type="NCBI Taxonomy" id="1785913"/>
    <lineage>
        <taxon>Bacteria</taxon>
        <taxon>Bacillati</taxon>
        <taxon>Actinomycetota</taxon>
        <taxon>Actinomycetes</taxon>
        <taxon>Micromonosporales</taxon>
        <taxon>Micromonosporaceae</taxon>
        <taxon>Actinorhabdospora</taxon>
    </lineage>
</organism>
<evidence type="ECO:0000256" key="5">
    <source>
        <dbReference type="ARBA" id="ARBA00022679"/>
    </source>
</evidence>
<feature type="region of interest" description="Disordered" evidence="12">
    <location>
        <begin position="876"/>
        <end position="1100"/>
    </location>
</feature>
<feature type="transmembrane region" description="Helical" evidence="13">
    <location>
        <begin position="30"/>
        <end position="50"/>
    </location>
</feature>
<dbReference type="PANTHER" id="PTHR44936:SF9">
    <property type="entry name" value="SENSOR PROTEIN CREC"/>
    <property type="match status" value="1"/>
</dbReference>
<feature type="region of interest" description="Disordered" evidence="12">
    <location>
        <begin position="736"/>
        <end position="759"/>
    </location>
</feature>
<reference evidence="15" key="1">
    <citation type="submission" date="2023-03" db="EMBL/GenBank/DDBJ databases">
        <title>Actinorhabdospora filicis NBRC 111898.</title>
        <authorList>
            <person name="Ichikawa N."/>
            <person name="Sato H."/>
            <person name="Tonouchi N."/>
        </authorList>
    </citation>
    <scope>NUCLEOTIDE SEQUENCE</scope>
    <source>
        <strain evidence="15">NBRC 111898</strain>
    </source>
</reference>
<feature type="transmembrane region" description="Helical" evidence="13">
    <location>
        <begin position="333"/>
        <end position="355"/>
    </location>
</feature>
<feature type="region of interest" description="Disordered" evidence="12">
    <location>
        <begin position="808"/>
        <end position="860"/>
    </location>
</feature>
<dbReference type="PROSITE" id="PS50109">
    <property type="entry name" value="HIS_KIN"/>
    <property type="match status" value="1"/>
</dbReference>
<evidence type="ECO:0000259" key="14">
    <source>
        <dbReference type="PROSITE" id="PS50109"/>
    </source>
</evidence>
<dbReference type="InterPro" id="IPR005467">
    <property type="entry name" value="His_kinase_dom"/>
</dbReference>
<dbReference type="AlphaFoldDB" id="A0A9W6WDN6"/>
<dbReference type="Gene3D" id="3.30.565.10">
    <property type="entry name" value="Histidine kinase-like ATPase, C-terminal domain"/>
    <property type="match status" value="1"/>
</dbReference>
<evidence type="ECO:0000256" key="13">
    <source>
        <dbReference type="SAM" id="Phobius"/>
    </source>
</evidence>
<keyword evidence="6 13" id="KW-0812">Transmembrane</keyword>
<keyword evidence="9" id="KW-0067">ATP-binding</keyword>
<evidence type="ECO:0000256" key="10">
    <source>
        <dbReference type="ARBA" id="ARBA00022989"/>
    </source>
</evidence>
<feature type="domain" description="Histidine kinase" evidence="14">
    <location>
        <begin position="551"/>
        <end position="656"/>
    </location>
</feature>
<dbReference type="SMART" id="SM00387">
    <property type="entry name" value="HATPase_c"/>
    <property type="match status" value="1"/>
</dbReference>
<evidence type="ECO:0000313" key="15">
    <source>
        <dbReference type="EMBL" id="GLZ81020.1"/>
    </source>
</evidence>
<keyword evidence="4" id="KW-0597">Phosphoprotein</keyword>
<feature type="compositionally biased region" description="Low complexity" evidence="12">
    <location>
        <begin position="952"/>
        <end position="966"/>
    </location>
</feature>
<evidence type="ECO:0000256" key="12">
    <source>
        <dbReference type="SAM" id="MobiDB-lite"/>
    </source>
</evidence>
<keyword evidence="7" id="KW-0547">Nucleotide-binding</keyword>
<comment type="caution">
    <text evidence="15">The sequence shown here is derived from an EMBL/GenBank/DDBJ whole genome shotgun (WGS) entry which is preliminary data.</text>
</comment>
<evidence type="ECO:0000256" key="4">
    <source>
        <dbReference type="ARBA" id="ARBA00022553"/>
    </source>
</evidence>
<accession>A0A9W6WDN6</accession>
<keyword evidence="5" id="KW-0808">Transferase</keyword>
<name>A0A9W6WDN6_9ACTN</name>
<dbReference type="SUPFAM" id="SSF55874">
    <property type="entry name" value="ATPase domain of HSP90 chaperone/DNA topoisomerase II/histidine kinase"/>
    <property type="match status" value="1"/>
</dbReference>
<dbReference type="InterPro" id="IPR003660">
    <property type="entry name" value="HAMP_dom"/>
</dbReference>
<evidence type="ECO:0000313" key="16">
    <source>
        <dbReference type="Proteomes" id="UP001165079"/>
    </source>
</evidence>
<feature type="compositionally biased region" description="Basic and acidic residues" evidence="12">
    <location>
        <begin position="967"/>
        <end position="980"/>
    </location>
</feature>
<evidence type="ECO:0000256" key="2">
    <source>
        <dbReference type="ARBA" id="ARBA00004370"/>
    </source>
</evidence>
<dbReference type="SMART" id="SM00304">
    <property type="entry name" value="HAMP"/>
    <property type="match status" value="1"/>
</dbReference>
<keyword evidence="8 15" id="KW-0418">Kinase</keyword>
<keyword evidence="10 13" id="KW-1133">Transmembrane helix</keyword>
<dbReference type="PANTHER" id="PTHR44936">
    <property type="entry name" value="SENSOR PROTEIN CREC"/>
    <property type="match status" value="1"/>
</dbReference>
<dbReference type="EMBL" id="BSTX01000004">
    <property type="protein sequence ID" value="GLZ81020.1"/>
    <property type="molecule type" value="Genomic_DNA"/>
</dbReference>
<evidence type="ECO:0000256" key="1">
    <source>
        <dbReference type="ARBA" id="ARBA00000085"/>
    </source>
</evidence>
<dbReference type="GO" id="GO:0005524">
    <property type="term" value="F:ATP binding"/>
    <property type="evidence" value="ECO:0007669"/>
    <property type="project" value="UniProtKB-KW"/>
</dbReference>
<feature type="compositionally biased region" description="Pro residues" evidence="12">
    <location>
        <begin position="839"/>
        <end position="855"/>
    </location>
</feature>
<dbReference type="Proteomes" id="UP001165079">
    <property type="component" value="Unassembled WGS sequence"/>
</dbReference>
<evidence type="ECO:0000256" key="6">
    <source>
        <dbReference type="ARBA" id="ARBA00022692"/>
    </source>
</evidence>
<proteinExistence type="predicted"/>
<dbReference type="RefSeq" id="WP_285666338.1">
    <property type="nucleotide sequence ID" value="NZ_BSTX01000004.1"/>
</dbReference>
<dbReference type="Pfam" id="PF02518">
    <property type="entry name" value="HATPase_c"/>
    <property type="match status" value="1"/>
</dbReference>
<dbReference type="InterPro" id="IPR013587">
    <property type="entry name" value="Nitrate/nitrite_sensing"/>
</dbReference>
<feature type="compositionally biased region" description="Basic and acidic residues" evidence="12">
    <location>
        <begin position="904"/>
        <end position="925"/>
    </location>
</feature>
<keyword evidence="13" id="KW-0472">Membrane</keyword>
<evidence type="ECO:0000256" key="9">
    <source>
        <dbReference type="ARBA" id="ARBA00022840"/>
    </source>
</evidence>
<dbReference type="GO" id="GO:0004673">
    <property type="term" value="F:protein histidine kinase activity"/>
    <property type="evidence" value="ECO:0007669"/>
    <property type="project" value="UniProtKB-EC"/>
</dbReference>
<keyword evidence="16" id="KW-1185">Reference proteome</keyword>
<dbReference type="InterPro" id="IPR050980">
    <property type="entry name" value="2C_sensor_his_kinase"/>
</dbReference>
<dbReference type="Gene3D" id="6.10.340.10">
    <property type="match status" value="1"/>
</dbReference>
<dbReference type="EC" id="2.7.13.3" evidence="3"/>
<dbReference type="Pfam" id="PF08376">
    <property type="entry name" value="NIT"/>
    <property type="match status" value="1"/>
</dbReference>
<comment type="subcellular location">
    <subcellularLocation>
        <location evidence="2">Membrane</location>
    </subcellularLocation>
</comment>
<evidence type="ECO:0000256" key="3">
    <source>
        <dbReference type="ARBA" id="ARBA00012438"/>
    </source>
</evidence>
<keyword evidence="11" id="KW-0902">Two-component regulatory system</keyword>
<dbReference type="GO" id="GO:0000160">
    <property type="term" value="P:phosphorelay signal transduction system"/>
    <property type="evidence" value="ECO:0007669"/>
    <property type="project" value="UniProtKB-KW"/>
</dbReference>
<evidence type="ECO:0000256" key="7">
    <source>
        <dbReference type="ARBA" id="ARBA00022741"/>
    </source>
</evidence>
<dbReference type="InterPro" id="IPR003594">
    <property type="entry name" value="HATPase_dom"/>
</dbReference>
<sequence length="1100" mass="119277">MSSRSEATETARGRRFGIPPLRDIRIRPKLGIILIVPVLALVGLAVVRLLDTGQRAVEADVLKSYASFAGVVSELTHTLQVERTAAWDFLDPTDRGDAGEDDKQLLQASYAKTDVALAAYHEARDALGDVPVQFAEALRTADSSFIQLPSNRTDVDQRVMNVSSVAARYTSMVMPLLGVHEVLSQSTADPDLSLDLRISALLSTMKDASEQEKLVMLSSEQDKRFTTVEYQDFSSWLVTRRQARDALILAAPDASRRNDIVRAINAAVDTRDALQVEGQIRDLLPGQALNVDYGAWQKAMDGRRDSARQAEIEQESRLKAEAESIRNQVVTRVLIESAVVLLALTAAVALALVIARSIASSLRQLREGALQMAHVDLPEAVARLRDTDVLGTLTPEEFAERQPEPLRLHTRDEIGQVAQAFNIVHKEAVRVAAEQAALRSSVSTMFVNLARRSQILVDRLIGHLDRLERGEEDPDRLAELFQLDHLATRMRRNDENLLVIAGADSARVQREPATIGDLLRAAQSEVEQYTRVEFGTILAEREISAAFVNDLVHLVAELFDNATAFSSPDTAVVAEARQQGSEIILLITDRGIGISPEQLEELNRQLAEPPLVDLAASRMMGLVVVGRLAVRHGVRVTLHPGELGGTVAEVALPDAILTDPHRPQLNGGARPAAEIPPAPASFNGFAASGGYEPSGPVEDVYTPPAAPQRSLFEPVHLPETDFQQAPAYDDAPAPSFSVKEEDVPSMTFRPANGADTDGLPRRKVMELTGEIVSEAAGHVDPDTPVHTPVEGPTEAFPMITLEATTVTRPTVSTATTEDEAETPAAEESSKWAALNDAPSWPPPRSVEKPTPPPSGAPDETMEIPIFREVSSAWFTPSHIDAPPTVPAPREPEPVETAVAPPEPVRMEAPRMEPPRVEPPRVDAVRSHGSIAGAVSGRGRVRSDEPGESFFGTAPSVPEVPEVPTPATRDHYDTTSTRQEESMASEARPSRDNPRADFWGETSADDGWVAARNASSVADDRTTGNGLPKRTPMAQLVPGSIEVPDEQPMRAQQRDPEGVRGLLSAYHRGVQRGRGGRTVDDDAARRQTGRLTNGAGKEHDA</sequence>
<dbReference type="InterPro" id="IPR036890">
    <property type="entry name" value="HATPase_C_sf"/>
</dbReference>